<feature type="region of interest" description="Disordered" evidence="1">
    <location>
        <begin position="73"/>
        <end position="96"/>
    </location>
</feature>
<evidence type="ECO:0000256" key="1">
    <source>
        <dbReference type="SAM" id="MobiDB-lite"/>
    </source>
</evidence>
<evidence type="ECO:0000313" key="3">
    <source>
        <dbReference type="Proteomes" id="UP001595713"/>
    </source>
</evidence>
<sequence>MRWRLLPANLWPRLQHSLLVTALLCVLLARAAVPAGWMPMASADGIVLAPCSGMGMMTLPGAEMPAAMDMPGMGASAAHQGDHDTERHPDPAGDHPCAGAGVSVALAAPLLDLFSVPSIAPAAAPVARLTPAIGRGLAAPPPPATGPPVLV</sequence>
<protein>
    <recommendedName>
        <fullName evidence="4">DUF2946 domain-containing protein</fullName>
    </recommendedName>
</protein>
<reference evidence="3" key="1">
    <citation type="journal article" date="2019" name="Int. J. Syst. Evol. Microbiol.">
        <title>The Global Catalogue of Microorganisms (GCM) 10K type strain sequencing project: providing services to taxonomists for standard genome sequencing and annotation.</title>
        <authorList>
            <consortium name="The Broad Institute Genomics Platform"/>
            <consortium name="The Broad Institute Genome Sequencing Center for Infectious Disease"/>
            <person name="Wu L."/>
            <person name="Ma J."/>
        </authorList>
    </citation>
    <scope>NUCLEOTIDE SEQUENCE [LARGE SCALE GENOMIC DNA]</scope>
    <source>
        <strain evidence="3">KCTC 42739</strain>
    </source>
</reference>
<accession>A0ABV7SSQ4</accession>
<dbReference type="EMBL" id="JBHRXP010000002">
    <property type="protein sequence ID" value="MFC3579366.1"/>
    <property type="molecule type" value="Genomic_DNA"/>
</dbReference>
<feature type="compositionally biased region" description="Basic and acidic residues" evidence="1">
    <location>
        <begin position="80"/>
        <end position="93"/>
    </location>
</feature>
<keyword evidence="3" id="KW-1185">Reference proteome</keyword>
<gene>
    <name evidence="2" type="ORF">ACFONA_04250</name>
</gene>
<organism evidence="2 3">
    <name type="scientific">Sphingomonas hylomeconis</name>
    <dbReference type="NCBI Taxonomy" id="1395958"/>
    <lineage>
        <taxon>Bacteria</taxon>
        <taxon>Pseudomonadati</taxon>
        <taxon>Pseudomonadota</taxon>
        <taxon>Alphaproteobacteria</taxon>
        <taxon>Sphingomonadales</taxon>
        <taxon>Sphingomonadaceae</taxon>
        <taxon>Sphingomonas</taxon>
    </lineage>
</organism>
<proteinExistence type="predicted"/>
<comment type="caution">
    <text evidence="2">The sequence shown here is derived from an EMBL/GenBank/DDBJ whole genome shotgun (WGS) entry which is preliminary data.</text>
</comment>
<evidence type="ECO:0008006" key="4">
    <source>
        <dbReference type="Google" id="ProtNLM"/>
    </source>
</evidence>
<evidence type="ECO:0000313" key="2">
    <source>
        <dbReference type="EMBL" id="MFC3579366.1"/>
    </source>
</evidence>
<name>A0ABV7SSQ4_9SPHN</name>
<dbReference type="Proteomes" id="UP001595713">
    <property type="component" value="Unassembled WGS sequence"/>
</dbReference>
<dbReference type="RefSeq" id="WP_261295664.1">
    <property type="nucleotide sequence ID" value="NZ_JANQBK010000017.1"/>
</dbReference>